<proteinExistence type="inferred from homology"/>
<dbReference type="GO" id="GO:0004190">
    <property type="term" value="F:aspartic-type endopeptidase activity"/>
    <property type="evidence" value="ECO:0007669"/>
    <property type="project" value="UniProtKB-KW"/>
</dbReference>
<evidence type="ECO:0000256" key="4">
    <source>
        <dbReference type="RuleBase" id="RU000454"/>
    </source>
</evidence>
<dbReference type="OMA" id="PSIDCKA"/>
<comment type="similarity">
    <text evidence="1 4">Belongs to the peptidase A1 family.</text>
</comment>
<dbReference type="InterPro" id="IPR033121">
    <property type="entry name" value="PEPTIDASE_A1"/>
</dbReference>
<dbReference type="PROSITE" id="PS51767">
    <property type="entry name" value="PEPTIDASE_A1"/>
    <property type="match status" value="1"/>
</dbReference>
<keyword evidence="2 4" id="KW-0064">Aspartyl protease</keyword>
<evidence type="ECO:0000256" key="3">
    <source>
        <dbReference type="PIRSR" id="PIRSR601461-1"/>
    </source>
</evidence>
<organism evidence="6 7">
    <name type="scientific">Phaeosphaeria nodorum (strain SN15 / ATCC MYA-4574 / FGSC 10173)</name>
    <name type="common">Glume blotch fungus</name>
    <name type="synonym">Parastagonospora nodorum</name>
    <dbReference type="NCBI Taxonomy" id="321614"/>
    <lineage>
        <taxon>Eukaryota</taxon>
        <taxon>Fungi</taxon>
        <taxon>Dikarya</taxon>
        <taxon>Ascomycota</taxon>
        <taxon>Pezizomycotina</taxon>
        <taxon>Dothideomycetes</taxon>
        <taxon>Pleosporomycetidae</taxon>
        <taxon>Pleosporales</taxon>
        <taxon>Pleosporineae</taxon>
        <taxon>Phaeosphaeriaceae</taxon>
        <taxon>Parastagonospora</taxon>
    </lineage>
</organism>
<evidence type="ECO:0000313" key="7">
    <source>
        <dbReference type="Proteomes" id="UP000663193"/>
    </source>
</evidence>
<dbReference type="PROSITE" id="PS00141">
    <property type="entry name" value="ASP_PROTEASE"/>
    <property type="match status" value="2"/>
</dbReference>
<accession>A0A7U2EPG9</accession>
<dbReference type="EMBL" id="CP069023">
    <property type="protein sequence ID" value="QRC90593.1"/>
    <property type="molecule type" value="Genomic_DNA"/>
</dbReference>
<dbReference type="PANTHER" id="PTHR47966">
    <property type="entry name" value="BETA-SITE APP-CLEAVING ENZYME, ISOFORM A-RELATED"/>
    <property type="match status" value="1"/>
</dbReference>
<dbReference type="Pfam" id="PF00026">
    <property type="entry name" value="Asp"/>
    <property type="match status" value="1"/>
</dbReference>
<dbReference type="PRINTS" id="PR00792">
    <property type="entry name" value="PEPSIN"/>
</dbReference>
<dbReference type="PANTHER" id="PTHR47966:SF51">
    <property type="entry name" value="BETA-SITE APP-CLEAVING ENZYME, ISOFORM A-RELATED"/>
    <property type="match status" value="1"/>
</dbReference>
<feature type="active site" evidence="3">
    <location>
        <position position="263"/>
    </location>
</feature>
<dbReference type="VEuPathDB" id="FungiDB:JI435_001140"/>
<dbReference type="KEGG" id="pno:SNOG_00114"/>
<dbReference type="AlphaFoldDB" id="A0A7U2EPG9"/>
<evidence type="ECO:0000313" key="6">
    <source>
        <dbReference type="EMBL" id="QRC90593.1"/>
    </source>
</evidence>
<dbReference type="Gene3D" id="2.40.70.10">
    <property type="entry name" value="Acid Proteases"/>
    <property type="match status" value="2"/>
</dbReference>
<dbReference type="GO" id="GO:0006508">
    <property type="term" value="P:proteolysis"/>
    <property type="evidence" value="ECO:0007669"/>
    <property type="project" value="UniProtKB-KW"/>
</dbReference>
<feature type="domain" description="Peptidase A1" evidence="5">
    <location>
        <begin position="36"/>
        <end position="391"/>
    </location>
</feature>
<dbReference type="OrthoDB" id="771136at2759"/>
<feature type="active site" evidence="3">
    <location>
        <position position="54"/>
    </location>
</feature>
<dbReference type="InterPro" id="IPR001969">
    <property type="entry name" value="Aspartic_peptidase_AS"/>
</dbReference>
<dbReference type="InterPro" id="IPR021109">
    <property type="entry name" value="Peptidase_aspartic_dom_sf"/>
</dbReference>
<sequence>MYDILRHPFVILLIQINAVKVALEVPIINDLAHQRYNISIALGTPPQLFSLLFDTGSSDIWVPLPNSVGCAPDCPRGFNTARSSSIVDISVPFDARYGLTPDLAVLGSYYNDTVSVANLAAFTNVQFAVGNVPKRLFTQGNWGIFGMGSRYNEAVYSGPTSPFRGNKNATYTPLWERIALASPSSKKRFSVWMNSQSAAQGSVLFGEEDSTKYHGALKTLPLNLVDGELRGWNVNVTGVTRIFSENVKERLTPGTYAVDFTVDTGSPNLYVPTELYKAIVKGLKATDIINGAPYVPCSLKNSSTEHLEFEFPVRARTHHTDDFASIRVPYGELIYPFGLPSTVPPVRNADGVEMCYFGVVPNDGPIRLLGASFIRSAYIVFDADQKALEIAQAKWKA</sequence>
<reference evidence="7" key="1">
    <citation type="journal article" date="2021" name="BMC Genomics">
        <title>Chromosome-level genome assembly and manually-curated proteome of model necrotroph Parastagonospora nodorum Sn15 reveals a genome-wide trove of candidate effector homologs, and redundancy of virulence-related functions within an accessory chromosome.</title>
        <authorList>
            <person name="Bertazzoni S."/>
            <person name="Jones D.A.B."/>
            <person name="Phan H.T."/>
            <person name="Tan K.-C."/>
            <person name="Hane J.K."/>
        </authorList>
    </citation>
    <scope>NUCLEOTIDE SEQUENCE [LARGE SCALE GENOMIC DNA]</scope>
    <source>
        <strain evidence="7">SN15 / ATCC MYA-4574 / FGSC 10173)</strain>
    </source>
</reference>
<protein>
    <recommendedName>
        <fullName evidence="5">Peptidase A1 domain-containing protein</fullName>
    </recommendedName>
</protein>
<dbReference type="Proteomes" id="UP000663193">
    <property type="component" value="Chromosome 1"/>
</dbReference>
<keyword evidence="7" id="KW-1185">Reference proteome</keyword>
<evidence type="ECO:0000256" key="2">
    <source>
        <dbReference type="ARBA" id="ARBA00022750"/>
    </source>
</evidence>
<name>A0A7U2EPG9_PHANO</name>
<gene>
    <name evidence="6" type="ORF">JI435_001140</name>
</gene>
<keyword evidence="4" id="KW-0378">Hydrolase</keyword>
<dbReference type="RefSeq" id="XP_001790809.1">
    <property type="nucleotide sequence ID" value="XM_001790757.1"/>
</dbReference>
<dbReference type="SUPFAM" id="SSF50630">
    <property type="entry name" value="Acid proteases"/>
    <property type="match status" value="1"/>
</dbReference>
<dbReference type="InterPro" id="IPR001461">
    <property type="entry name" value="Aspartic_peptidase_A1"/>
</dbReference>
<evidence type="ECO:0000256" key="1">
    <source>
        <dbReference type="ARBA" id="ARBA00007447"/>
    </source>
</evidence>
<keyword evidence="4" id="KW-0645">Protease</keyword>
<evidence type="ECO:0000259" key="5">
    <source>
        <dbReference type="PROSITE" id="PS51767"/>
    </source>
</evidence>